<comment type="caution">
    <text evidence="1">The sequence shown here is derived from an EMBL/GenBank/DDBJ whole genome shotgun (WGS) entry which is preliminary data.</text>
</comment>
<name>A0A7J3JRG9_9CREN</name>
<reference evidence="1" key="1">
    <citation type="journal article" date="2020" name="mSystems">
        <title>Genome- and Community-Level Interaction Insights into Carbon Utilization and Element Cycling Functions of Hydrothermarchaeota in Hydrothermal Sediment.</title>
        <authorList>
            <person name="Zhou Z."/>
            <person name="Liu Y."/>
            <person name="Xu W."/>
            <person name="Pan J."/>
            <person name="Luo Z.H."/>
            <person name="Li M."/>
        </authorList>
    </citation>
    <scope>NUCLEOTIDE SEQUENCE [LARGE SCALE GENOMIC DNA]</scope>
    <source>
        <strain evidence="1">SpSt-657</strain>
    </source>
</reference>
<gene>
    <name evidence="1" type="ORF">ENU30_05170</name>
</gene>
<evidence type="ECO:0008006" key="2">
    <source>
        <dbReference type="Google" id="ProtNLM"/>
    </source>
</evidence>
<sequence>MNTAKQIVAPIAVLLVTSIAFASVFAYYPLTITVSPQEPGVRFGAGSNVGQPDIGTGNTISTTIGQSGTSVSITIHPTYQENYYKNVTVITNSDDNAMNVYLIFDSVLINQNVTVKLFVYEGTTKVTVLDIASQSIGTPIRVGQIASGETWQIDLYVNIPEGTSITGAQYQVTARLVYTPSSETPPANPSSGR</sequence>
<protein>
    <recommendedName>
        <fullName evidence="2">DUF1102 domain-containing protein</fullName>
    </recommendedName>
</protein>
<proteinExistence type="predicted"/>
<dbReference type="EMBL" id="DTBZ01000098">
    <property type="protein sequence ID" value="HGQ18347.1"/>
    <property type="molecule type" value="Genomic_DNA"/>
</dbReference>
<accession>A0A7J3JRG9</accession>
<evidence type="ECO:0000313" key="1">
    <source>
        <dbReference type="EMBL" id="HGQ18347.1"/>
    </source>
</evidence>
<organism evidence="1">
    <name type="scientific">Ignisphaera aggregans</name>
    <dbReference type="NCBI Taxonomy" id="334771"/>
    <lineage>
        <taxon>Archaea</taxon>
        <taxon>Thermoproteota</taxon>
        <taxon>Thermoprotei</taxon>
        <taxon>Desulfurococcales</taxon>
        <taxon>Desulfurococcaceae</taxon>
        <taxon>Ignisphaera</taxon>
    </lineage>
</organism>
<dbReference type="AlphaFoldDB" id="A0A7J3JRG9"/>